<feature type="transmembrane region" description="Helical" evidence="1">
    <location>
        <begin position="212"/>
        <end position="231"/>
    </location>
</feature>
<evidence type="ECO:0000313" key="3">
    <source>
        <dbReference type="Proteomes" id="UP001500353"/>
    </source>
</evidence>
<keyword evidence="1" id="KW-1133">Transmembrane helix</keyword>
<keyword evidence="1" id="KW-0812">Transmembrane</keyword>
<gene>
    <name evidence="2" type="ORF">GCM10023210_43100</name>
</gene>
<dbReference type="Proteomes" id="UP001500353">
    <property type="component" value="Unassembled WGS sequence"/>
</dbReference>
<proteinExistence type="predicted"/>
<organism evidence="2 3">
    <name type="scientific">Chryseobacterium ginsengisoli</name>
    <dbReference type="NCBI Taxonomy" id="363853"/>
    <lineage>
        <taxon>Bacteria</taxon>
        <taxon>Pseudomonadati</taxon>
        <taxon>Bacteroidota</taxon>
        <taxon>Flavobacteriia</taxon>
        <taxon>Flavobacteriales</taxon>
        <taxon>Weeksellaceae</taxon>
        <taxon>Chryseobacterium group</taxon>
        <taxon>Chryseobacterium</taxon>
    </lineage>
</organism>
<feature type="transmembrane region" description="Helical" evidence="1">
    <location>
        <begin position="328"/>
        <end position="346"/>
    </location>
</feature>
<feature type="transmembrane region" description="Helical" evidence="1">
    <location>
        <begin position="174"/>
        <end position="200"/>
    </location>
</feature>
<dbReference type="EMBL" id="BAABHX010000011">
    <property type="protein sequence ID" value="GAA5102275.1"/>
    <property type="molecule type" value="Genomic_DNA"/>
</dbReference>
<keyword evidence="3" id="KW-1185">Reference proteome</keyword>
<name>A0ABP9MZ34_9FLAO</name>
<reference evidence="3" key="1">
    <citation type="journal article" date="2019" name="Int. J. Syst. Evol. Microbiol.">
        <title>The Global Catalogue of Microorganisms (GCM) 10K type strain sequencing project: providing services to taxonomists for standard genome sequencing and annotation.</title>
        <authorList>
            <consortium name="The Broad Institute Genomics Platform"/>
            <consortium name="The Broad Institute Genome Sequencing Center for Infectious Disease"/>
            <person name="Wu L."/>
            <person name="Ma J."/>
        </authorList>
    </citation>
    <scope>NUCLEOTIDE SEQUENCE [LARGE SCALE GENOMIC DNA]</scope>
    <source>
        <strain evidence="3">JCM 18019</strain>
    </source>
</reference>
<sequence length="513" mass="60904">MSLDSKILRLYLPNQRSTMAETKNKKIPIYAVIVTVVFKLLFLLTHYIQEDAFITWRVAQNLLDYGVIGFNGETKISASTTHLYVFVSYLFNLIFGKENFIEPLLIFNSILFTIGSLFLSHLVLKKVWHKAIFIFLIGILPPAIKISILGMEYGILFFLEMALLYYGFNKGKKWALIILPILILFTRIDTVIFLGIVFLVDIFWTKKIRWNYILGGILGISTSLAFNWFYFGEIVNNTIVAKKLAYDKHFTFEQNLEYFRLNFGNFWGMLKLPGDFNPLTILLLIFEILCFIYLIRQREKRNYFLWMIFIFGWVKQFIFLSQKSLFDWYYWVPQILLFVPIVIFVLEQKVKRNLWLSLLIVVYIIPMLAFQTIHSIATGNGEWNYRRTIGVFLNHYEKDKKQWILLEPAGYVPYFSGLKTIDEVGLVDKGVQEEIKKDKPNFWINTVKKRKPKYLLSYDDLYQRKDAEYFRLHYKLLKEFRVKDHLKSDNKILEKIYILKPSGTDYNLYERID</sequence>
<feature type="transmembrane region" description="Helical" evidence="1">
    <location>
        <begin position="276"/>
        <end position="296"/>
    </location>
</feature>
<feature type="transmembrane region" description="Helical" evidence="1">
    <location>
        <begin position="353"/>
        <end position="370"/>
    </location>
</feature>
<keyword evidence="1" id="KW-0472">Membrane</keyword>
<evidence type="ECO:0008006" key="4">
    <source>
        <dbReference type="Google" id="ProtNLM"/>
    </source>
</evidence>
<accession>A0ABP9MZ34</accession>
<protein>
    <recommendedName>
        <fullName evidence="4">Glycosyltransferase RgtA/B/C/D-like domain-containing protein</fullName>
    </recommendedName>
</protein>
<evidence type="ECO:0000256" key="1">
    <source>
        <dbReference type="SAM" id="Phobius"/>
    </source>
</evidence>
<feature type="transmembrane region" description="Helical" evidence="1">
    <location>
        <begin position="303"/>
        <end position="322"/>
    </location>
</feature>
<feature type="transmembrane region" description="Helical" evidence="1">
    <location>
        <begin position="104"/>
        <end position="121"/>
    </location>
</feature>
<feature type="transmembrane region" description="Helical" evidence="1">
    <location>
        <begin position="27"/>
        <end position="48"/>
    </location>
</feature>
<evidence type="ECO:0000313" key="2">
    <source>
        <dbReference type="EMBL" id="GAA5102275.1"/>
    </source>
</evidence>
<comment type="caution">
    <text evidence="2">The sequence shown here is derived from an EMBL/GenBank/DDBJ whole genome shotgun (WGS) entry which is preliminary data.</text>
</comment>